<feature type="region of interest" description="Disordered" evidence="1">
    <location>
        <begin position="221"/>
        <end position="240"/>
    </location>
</feature>
<dbReference type="PANTHER" id="PTHR33737">
    <property type="entry name" value="OS05G0121800 PROTEIN"/>
    <property type="match status" value="1"/>
</dbReference>
<reference evidence="2" key="1">
    <citation type="journal article" date="2022" name="Int. J. Mol. Sci.">
        <title>Draft Genome of Tanacetum Coccineum: Genomic Comparison of Closely Related Tanacetum-Family Plants.</title>
        <authorList>
            <person name="Yamashiro T."/>
            <person name="Shiraishi A."/>
            <person name="Nakayama K."/>
            <person name="Satake H."/>
        </authorList>
    </citation>
    <scope>NUCLEOTIDE SEQUENCE</scope>
</reference>
<dbReference type="Proteomes" id="UP001151760">
    <property type="component" value="Unassembled WGS sequence"/>
</dbReference>
<accession>A0ABQ5HPW0</accession>
<name>A0ABQ5HPW0_9ASTR</name>
<dbReference type="PANTHER" id="PTHR33737:SF19">
    <property type="entry name" value="BNAA10G12980D PROTEIN"/>
    <property type="match status" value="1"/>
</dbReference>
<evidence type="ECO:0000313" key="3">
    <source>
        <dbReference type="Proteomes" id="UP001151760"/>
    </source>
</evidence>
<dbReference type="InterPro" id="IPR045882">
    <property type="entry name" value="GPT1/2"/>
</dbReference>
<feature type="region of interest" description="Disordered" evidence="1">
    <location>
        <begin position="646"/>
        <end position="667"/>
    </location>
</feature>
<evidence type="ECO:0000313" key="2">
    <source>
        <dbReference type="EMBL" id="GJT89377.1"/>
    </source>
</evidence>
<feature type="region of interest" description="Disordered" evidence="1">
    <location>
        <begin position="1138"/>
        <end position="1166"/>
    </location>
</feature>
<feature type="region of interest" description="Disordered" evidence="1">
    <location>
        <begin position="1018"/>
        <end position="1037"/>
    </location>
</feature>
<evidence type="ECO:0000256" key="1">
    <source>
        <dbReference type="SAM" id="MobiDB-lite"/>
    </source>
</evidence>
<protein>
    <submittedName>
        <fullName evidence="2">Uncharacterized protein</fullName>
    </submittedName>
</protein>
<feature type="region of interest" description="Disordered" evidence="1">
    <location>
        <begin position="707"/>
        <end position="740"/>
    </location>
</feature>
<feature type="region of interest" description="Disordered" evidence="1">
    <location>
        <begin position="341"/>
        <end position="369"/>
    </location>
</feature>
<keyword evidence="3" id="KW-1185">Reference proteome</keyword>
<sequence>MDSLQLIDLSKEDDCLLPLSLRDVCEMDSLQLIDLSKEDDCLLPLSLRDSVKEVKLSCAVGFDNASMIKRGKMRPVEERSLSELRKSLDWNSAFFTSQDFSSEKRILKADIQNQSTVPINRHGVAPNKCVMDPLLSVGLLTNEEMTLINKGFAEANSNQPSYGTLNDGRPHQVSGQNQTLSDSDGFHLETLESDLPKYVNPDIHIKNKAKKGLKDDIATDHSKATIDKEKRQDGCKNQEESRRLTLRKSLDWDSAFIPSAGLLSFEELSLINRGFKTADPIQSISRASKHIQTHIGSHQDQTSSKSGDLPLGALEAELFKDVKPDIHKLTKKSNVCKTASFTSSTTENNPKVHHSVESPSSGLSKRTRRKINYRNTKPTTISSGTSPARHFHVAISESDFQSPPHPPCHNFGERKFKKQCSTRFSIGNITPSGLRMPSPRIGFFDEEQPLQLNNKESMQIFNEFQYQERRLSFLNKVYGMVPSSLVQLNLLRMIVYYLDHYRDMCEMDKAELIDLSKEDDCLLPLSLRDSVEDVKLLCAENKFLSTSSLISEKDLKPDIHKRSTVPINRHGLAPNQVVMEHRTRKAGAGRLFVRKTILLQLMKTKMSKVHRSYESPSGASSKCISRNIKSRNIKPTIVDRSSVLSPLSSTFSSSTSPSRSFHNATSPSDFHNATSKVHCSNESHSGASSKCISRNIKPTIVDRSSSVLSPLSSTCSSSTSPSRSFHNATSPSDFQTPRCDAARPPIRKIKCLGLRMPYPNTGPFDEAQAVSKGSMHKLNQIEASTLCISAENCLKVKKLLSREHDGRKVGARCSKPKSNGQIHNEMLKDRMNHERKSLKNDSSSFKGKVVINIEKTQEDSDQCSLQESQKEDMCSYEDKVNGLSSHLESIGLDRYAEVKSQGSCAKRGQPFLETSRPSFLRRSLDWDSAFITGAGLLTNEEMTLINKGFAEANSNQPSYGTLNDGRPHQVSGQNQTLSDSDGFHLETLESDLPKYVNPDIHIKNKAKKGLKDDIATDHSKATIDKEKRQDGCKNQEESRRLTLRKSLDWDSAFIPSAGLLSFEELSLINRGFKTADPIQSISRASKHIQTHIGSHQDQTSSKSGDLPLGALEAELFKDVKPDIHKLTKKSNVCKTASFTSSTTENNPKVHHSVESPSSGLSKRTRRKINYRNTKPTTISSGTSPASHFHVAISESDFQSPPHPPCHNFGERKFKKQCSTRFSIGNITPSGLRMPSPRIGFFDEVYMQFLFL</sequence>
<feature type="compositionally biased region" description="Polar residues" evidence="1">
    <location>
        <begin position="725"/>
        <end position="735"/>
    </location>
</feature>
<proteinExistence type="predicted"/>
<comment type="caution">
    <text evidence="2">The sequence shown here is derived from an EMBL/GenBank/DDBJ whole genome shotgun (WGS) entry which is preliminary data.</text>
</comment>
<feature type="compositionally biased region" description="Low complexity" evidence="1">
    <location>
        <begin position="707"/>
        <end position="724"/>
    </location>
</feature>
<reference evidence="2" key="2">
    <citation type="submission" date="2022-01" db="EMBL/GenBank/DDBJ databases">
        <authorList>
            <person name="Yamashiro T."/>
            <person name="Shiraishi A."/>
            <person name="Satake H."/>
            <person name="Nakayama K."/>
        </authorList>
    </citation>
    <scope>NUCLEOTIDE SEQUENCE</scope>
</reference>
<dbReference type="EMBL" id="BQNB010019818">
    <property type="protein sequence ID" value="GJT89377.1"/>
    <property type="molecule type" value="Genomic_DNA"/>
</dbReference>
<organism evidence="2 3">
    <name type="scientific">Tanacetum coccineum</name>
    <dbReference type="NCBI Taxonomy" id="301880"/>
    <lineage>
        <taxon>Eukaryota</taxon>
        <taxon>Viridiplantae</taxon>
        <taxon>Streptophyta</taxon>
        <taxon>Embryophyta</taxon>
        <taxon>Tracheophyta</taxon>
        <taxon>Spermatophyta</taxon>
        <taxon>Magnoliopsida</taxon>
        <taxon>eudicotyledons</taxon>
        <taxon>Gunneridae</taxon>
        <taxon>Pentapetalae</taxon>
        <taxon>asterids</taxon>
        <taxon>campanulids</taxon>
        <taxon>Asterales</taxon>
        <taxon>Asteraceae</taxon>
        <taxon>Asteroideae</taxon>
        <taxon>Anthemideae</taxon>
        <taxon>Anthemidinae</taxon>
        <taxon>Tanacetum</taxon>
    </lineage>
</organism>
<feature type="compositionally biased region" description="Low complexity" evidence="1">
    <location>
        <begin position="646"/>
        <end position="661"/>
    </location>
</feature>
<gene>
    <name evidence="2" type="ORF">Tco_1071094</name>
</gene>
<feature type="region of interest" description="Disordered" evidence="1">
    <location>
        <begin position="955"/>
        <end position="977"/>
    </location>
</feature>